<evidence type="ECO:0000313" key="2">
    <source>
        <dbReference type="EMBL" id="KAK4589734.1"/>
    </source>
</evidence>
<proteinExistence type="predicted"/>
<evidence type="ECO:0000313" key="3">
    <source>
        <dbReference type="Proteomes" id="UP001324115"/>
    </source>
</evidence>
<dbReference type="Proteomes" id="UP001324115">
    <property type="component" value="Unassembled WGS sequence"/>
</dbReference>
<keyword evidence="1" id="KW-0812">Transmembrane</keyword>
<keyword evidence="1" id="KW-1133">Transmembrane helix</keyword>
<comment type="caution">
    <text evidence="2">The sequence shown here is derived from an EMBL/GenBank/DDBJ whole genome shotgun (WGS) entry which is preliminary data.</text>
</comment>
<dbReference type="EMBL" id="JAXUIC010000005">
    <property type="protein sequence ID" value="KAK4589734.1"/>
    <property type="molecule type" value="Genomic_DNA"/>
</dbReference>
<reference evidence="2 3" key="1">
    <citation type="journal article" date="2023" name="G3 (Bethesda)">
        <title>A haplotype-resolved chromosome-scale genome for Quercus rubra L. provides insights into the genetics of adaptive traits for red oak species.</title>
        <authorList>
            <person name="Kapoor B."/>
            <person name="Jenkins J."/>
            <person name="Schmutz J."/>
            <person name="Zhebentyayeva T."/>
            <person name="Kuelheim C."/>
            <person name="Coggeshall M."/>
            <person name="Heim C."/>
            <person name="Lasky J.R."/>
            <person name="Leites L."/>
            <person name="Islam-Faridi N."/>
            <person name="Romero-Severson J."/>
            <person name="DeLeo V.L."/>
            <person name="Lucas S.M."/>
            <person name="Lazic D."/>
            <person name="Gailing O."/>
            <person name="Carlson J."/>
            <person name="Staton M."/>
        </authorList>
    </citation>
    <scope>NUCLEOTIDE SEQUENCE [LARGE SCALE GENOMIC DNA]</scope>
    <source>
        <strain evidence="2">Pseudo-F2</strain>
    </source>
</reference>
<protein>
    <submittedName>
        <fullName evidence="2">Uncharacterized protein</fullName>
    </submittedName>
</protein>
<evidence type="ECO:0000256" key="1">
    <source>
        <dbReference type="SAM" id="Phobius"/>
    </source>
</evidence>
<organism evidence="2 3">
    <name type="scientific">Quercus rubra</name>
    <name type="common">Northern red oak</name>
    <name type="synonym">Quercus borealis</name>
    <dbReference type="NCBI Taxonomy" id="3512"/>
    <lineage>
        <taxon>Eukaryota</taxon>
        <taxon>Viridiplantae</taxon>
        <taxon>Streptophyta</taxon>
        <taxon>Embryophyta</taxon>
        <taxon>Tracheophyta</taxon>
        <taxon>Spermatophyta</taxon>
        <taxon>Magnoliopsida</taxon>
        <taxon>eudicotyledons</taxon>
        <taxon>Gunneridae</taxon>
        <taxon>Pentapetalae</taxon>
        <taxon>rosids</taxon>
        <taxon>fabids</taxon>
        <taxon>Fagales</taxon>
        <taxon>Fagaceae</taxon>
        <taxon>Quercus</taxon>
    </lineage>
</organism>
<gene>
    <name evidence="2" type="ORF">RGQ29_020346</name>
</gene>
<keyword evidence="1" id="KW-0472">Membrane</keyword>
<feature type="transmembrane region" description="Helical" evidence="1">
    <location>
        <begin position="49"/>
        <end position="68"/>
    </location>
</feature>
<dbReference type="AlphaFoldDB" id="A0AAN7IUA6"/>
<keyword evidence="3" id="KW-1185">Reference proteome</keyword>
<name>A0AAN7IUA6_QUERU</name>
<sequence length="104" mass="11469">MISPKGCNLSKRLLLLLNKFEETLGGRLRKLNPKDKVTNSAKGKVLMRAMYGVKVGTIFIYSVFASAFSGSARKLFDLNVDDKGFCGLKLLPVCKLALIAKLQF</sequence>
<accession>A0AAN7IUA6</accession>